<dbReference type="CDD" id="cd00143">
    <property type="entry name" value="PP2Cc"/>
    <property type="match status" value="1"/>
</dbReference>
<feature type="domain" description="PPM-type phosphatase" evidence="1">
    <location>
        <begin position="24"/>
        <end position="306"/>
    </location>
</feature>
<evidence type="ECO:0000259" key="1">
    <source>
        <dbReference type="PROSITE" id="PS51746"/>
    </source>
</evidence>
<comment type="caution">
    <text evidence="2">The sequence shown here is derived from an EMBL/GenBank/DDBJ whole genome shotgun (WGS) entry which is preliminary data.</text>
</comment>
<dbReference type="Proteomes" id="UP001162640">
    <property type="component" value="Unassembled WGS sequence"/>
</dbReference>
<name>A0A9W6ZBF8_9STRA</name>
<dbReference type="GO" id="GO:0004722">
    <property type="term" value="F:protein serine/threonine phosphatase activity"/>
    <property type="evidence" value="ECO:0007669"/>
    <property type="project" value="InterPro"/>
</dbReference>
<organism evidence="2 3">
    <name type="scientific">Triparma laevis f. inornata</name>
    <dbReference type="NCBI Taxonomy" id="1714386"/>
    <lineage>
        <taxon>Eukaryota</taxon>
        <taxon>Sar</taxon>
        <taxon>Stramenopiles</taxon>
        <taxon>Ochrophyta</taxon>
        <taxon>Bolidophyceae</taxon>
        <taxon>Parmales</taxon>
        <taxon>Triparmaceae</taxon>
        <taxon>Triparma</taxon>
    </lineage>
</organism>
<dbReference type="PROSITE" id="PS51746">
    <property type="entry name" value="PPM_2"/>
    <property type="match status" value="1"/>
</dbReference>
<sequence>MLAQPVTEKEIHTGKHKNAAGDFSFVHASMQGWRKNMEDAHEIYCPPGAAGRYVAFAVYDGHGGTDVAIKASKHAVKMIIDEEPFKTYISTPNGADEFEKRKRMLIDSCEQGCLKADARIRGLNQVDGEDCDESGCTANINFVTEEFLCCANLGDTRTILCRNGEPVQVGNFSMSHDHKPTNPEETARIEKAGGRVTRKRVNGAIAVSRSLGDFFFKSTEGADPWDQPITCKPDVVVVKREEEQDEFILCCCDGVWDVMTNEEACEFVRERLKAGGTNLTLISTELLNFCLTRKSKDNMTAVIVLLPAGQKLMPAACCSIS</sequence>
<evidence type="ECO:0000313" key="2">
    <source>
        <dbReference type="EMBL" id="GMH49191.1"/>
    </source>
</evidence>
<gene>
    <name evidence="2" type="ORF">TL16_g00457</name>
</gene>
<dbReference type="PANTHER" id="PTHR47992">
    <property type="entry name" value="PROTEIN PHOSPHATASE"/>
    <property type="match status" value="1"/>
</dbReference>
<evidence type="ECO:0000313" key="3">
    <source>
        <dbReference type="Proteomes" id="UP001162640"/>
    </source>
</evidence>
<reference evidence="3" key="1">
    <citation type="journal article" date="2023" name="Commun. Biol.">
        <title>Genome analysis of Parmales, the sister group of diatoms, reveals the evolutionary specialization of diatoms from phago-mixotrophs to photoautotrophs.</title>
        <authorList>
            <person name="Ban H."/>
            <person name="Sato S."/>
            <person name="Yoshikawa S."/>
            <person name="Yamada K."/>
            <person name="Nakamura Y."/>
            <person name="Ichinomiya M."/>
            <person name="Sato N."/>
            <person name="Blanc-Mathieu R."/>
            <person name="Endo H."/>
            <person name="Kuwata A."/>
            <person name="Ogata H."/>
        </authorList>
    </citation>
    <scope>NUCLEOTIDE SEQUENCE [LARGE SCALE GENOMIC DNA]</scope>
</reference>
<dbReference type="InterPro" id="IPR036457">
    <property type="entry name" value="PPM-type-like_dom_sf"/>
</dbReference>
<dbReference type="InterPro" id="IPR015655">
    <property type="entry name" value="PP2C"/>
</dbReference>
<dbReference type="SMART" id="SM00332">
    <property type="entry name" value="PP2Cc"/>
    <property type="match status" value="1"/>
</dbReference>
<dbReference type="InterPro" id="IPR001932">
    <property type="entry name" value="PPM-type_phosphatase-like_dom"/>
</dbReference>
<dbReference type="Gene3D" id="3.60.40.10">
    <property type="entry name" value="PPM-type phosphatase domain"/>
    <property type="match status" value="1"/>
</dbReference>
<dbReference type="EMBL" id="BLQM01000008">
    <property type="protein sequence ID" value="GMH49191.1"/>
    <property type="molecule type" value="Genomic_DNA"/>
</dbReference>
<dbReference type="Pfam" id="PF00481">
    <property type="entry name" value="PP2C"/>
    <property type="match status" value="1"/>
</dbReference>
<protein>
    <recommendedName>
        <fullName evidence="1">PPM-type phosphatase domain-containing protein</fullName>
    </recommendedName>
</protein>
<accession>A0A9W6ZBF8</accession>
<dbReference type="SUPFAM" id="SSF81606">
    <property type="entry name" value="PP2C-like"/>
    <property type="match status" value="1"/>
</dbReference>
<proteinExistence type="predicted"/>
<dbReference type="AlphaFoldDB" id="A0A9W6ZBF8"/>